<reference evidence="2 3" key="1">
    <citation type="journal article" date="2014" name="Am. J. Bot.">
        <title>Genome assembly and annotation for red clover (Trifolium pratense; Fabaceae).</title>
        <authorList>
            <person name="Istvanek J."/>
            <person name="Jaros M."/>
            <person name="Krenek A."/>
            <person name="Repkova J."/>
        </authorList>
    </citation>
    <scope>NUCLEOTIDE SEQUENCE [LARGE SCALE GENOMIC DNA]</scope>
    <source>
        <strain evidence="3">cv. Tatra</strain>
        <tissue evidence="2">Young leaves</tissue>
    </source>
</reference>
<feature type="compositionally biased region" description="Acidic residues" evidence="1">
    <location>
        <begin position="41"/>
        <end position="50"/>
    </location>
</feature>
<dbReference type="EMBL" id="ASHM01246767">
    <property type="protein sequence ID" value="PNX69325.1"/>
    <property type="molecule type" value="Genomic_DNA"/>
</dbReference>
<proteinExistence type="predicted"/>
<evidence type="ECO:0000313" key="3">
    <source>
        <dbReference type="Proteomes" id="UP000236291"/>
    </source>
</evidence>
<evidence type="ECO:0000313" key="2">
    <source>
        <dbReference type="EMBL" id="PNX69325.1"/>
    </source>
</evidence>
<organism evidence="2 3">
    <name type="scientific">Trifolium pratense</name>
    <name type="common">Red clover</name>
    <dbReference type="NCBI Taxonomy" id="57577"/>
    <lineage>
        <taxon>Eukaryota</taxon>
        <taxon>Viridiplantae</taxon>
        <taxon>Streptophyta</taxon>
        <taxon>Embryophyta</taxon>
        <taxon>Tracheophyta</taxon>
        <taxon>Spermatophyta</taxon>
        <taxon>Magnoliopsida</taxon>
        <taxon>eudicotyledons</taxon>
        <taxon>Gunneridae</taxon>
        <taxon>Pentapetalae</taxon>
        <taxon>rosids</taxon>
        <taxon>fabids</taxon>
        <taxon>Fabales</taxon>
        <taxon>Fabaceae</taxon>
        <taxon>Papilionoideae</taxon>
        <taxon>50 kb inversion clade</taxon>
        <taxon>NPAAA clade</taxon>
        <taxon>Hologalegina</taxon>
        <taxon>IRL clade</taxon>
        <taxon>Trifolieae</taxon>
        <taxon>Trifolium</taxon>
    </lineage>
</organism>
<sequence length="57" mass="6571">MRLNAFKDCWVDSKLFKCLEDQRIETERLAEAAARISQQADELDQEDAPDADVLMID</sequence>
<gene>
    <name evidence="2" type="ORF">L195_g064380</name>
</gene>
<name>A0A2K3KSS9_TRIPR</name>
<feature type="non-terminal residue" evidence="2">
    <location>
        <position position="57"/>
    </location>
</feature>
<reference evidence="2 3" key="2">
    <citation type="journal article" date="2017" name="Front. Plant Sci.">
        <title>Gene Classification and Mining of Molecular Markers Useful in Red Clover (Trifolium pratense) Breeding.</title>
        <authorList>
            <person name="Istvanek J."/>
            <person name="Dluhosova J."/>
            <person name="Dluhos P."/>
            <person name="Patkova L."/>
            <person name="Nedelnik J."/>
            <person name="Repkova J."/>
        </authorList>
    </citation>
    <scope>NUCLEOTIDE SEQUENCE [LARGE SCALE GENOMIC DNA]</scope>
    <source>
        <strain evidence="3">cv. Tatra</strain>
        <tissue evidence="2">Young leaves</tissue>
    </source>
</reference>
<accession>A0A2K3KSS9</accession>
<protein>
    <submittedName>
        <fullName evidence="2">Uncharacterized protein</fullName>
    </submittedName>
</protein>
<dbReference type="Proteomes" id="UP000236291">
    <property type="component" value="Unassembled WGS sequence"/>
</dbReference>
<comment type="caution">
    <text evidence="2">The sequence shown here is derived from an EMBL/GenBank/DDBJ whole genome shotgun (WGS) entry which is preliminary data.</text>
</comment>
<evidence type="ECO:0000256" key="1">
    <source>
        <dbReference type="SAM" id="MobiDB-lite"/>
    </source>
</evidence>
<dbReference type="AlphaFoldDB" id="A0A2K3KSS9"/>
<feature type="region of interest" description="Disordered" evidence="1">
    <location>
        <begin position="37"/>
        <end position="57"/>
    </location>
</feature>